<gene>
    <name evidence="1" type="ORF">A2W18_06650</name>
</gene>
<protein>
    <submittedName>
        <fullName evidence="1">Uncharacterized protein</fullName>
    </submittedName>
</protein>
<proteinExistence type="predicted"/>
<comment type="caution">
    <text evidence="1">The sequence shown here is derived from an EMBL/GenBank/DDBJ whole genome shotgun (WGS) entry which is preliminary data.</text>
</comment>
<evidence type="ECO:0000313" key="2">
    <source>
        <dbReference type="Proteomes" id="UP000179076"/>
    </source>
</evidence>
<sequence>MTERCRVRLNLLSSISKDIYFVHSVYDYEFRIQSPFAVYETITEALPELNENKLFANMIPIEHFKAARQQLGLDPVRLNNLSGPEAVAEIDRAISGAVPTGVKAPRSIREILEATKQINREHFSALWKQMGTTEAHMTIGNDLQSVFALLECFGCWPDSEEVYKKGSRFPDAQHTFNASHFDVLVTRDKGMKNRAQAAYAVLGVGTRVMLTSEYETYMLQS</sequence>
<name>A0A1F6VBZ3_9PROT</name>
<dbReference type="AlphaFoldDB" id="A0A1F6VBZ3"/>
<accession>A0A1F6VBZ3</accession>
<evidence type="ECO:0000313" key="1">
    <source>
        <dbReference type="EMBL" id="OGI67076.1"/>
    </source>
</evidence>
<dbReference type="Proteomes" id="UP000179076">
    <property type="component" value="Unassembled WGS sequence"/>
</dbReference>
<dbReference type="EMBL" id="MFSP01000069">
    <property type="protein sequence ID" value="OGI67076.1"/>
    <property type="molecule type" value="Genomic_DNA"/>
</dbReference>
<reference evidence="1 2" key="1">
    <citation type="journal article" date="2016" name="Nat. Commun.">
        <title>Thousands of microbial genomes shed light on interconnected biogeochemical processes in an aquifer system.</title>
        <authorList>
            <person name="Anantharaman K."/>
            <person name="Brown C.T."/>
            <person name="Hug L.A."/>
            <person name="Sharon I."/>
            <person name="Castelle C.J."/>
            <person name="Probst A.J."/>
            <person name="Thomas B.C."/>
            <person name="Singh A."/>
            <person name="Wilkins M.J."/>
            <person name="Karaoz U."/>
            <person name="Brodie E.L."/>
            <person name="Williams K.H."/>
            <person name="Hubbard S.S."/>
            <person name="Banfield J.F."/>
        </authorList>
    </citation>
    <scope>NUCLEOTIDE SEQUENCE [LARGE SCALE GENOMIC DNA]</scope>
</reference>
<organism evidence="1 2">
    <name type="scientific">Candidatus Muproteobacteria bacterium RBG_16_60_9</name>
    <dbReference type="NCBI Taxonomy" id="1817755"/>
    <lineage>
        <taxon>Bacteria</taxon>
        <taxon>Pseudomonadati</taxon>
        <taxon>Pseudomonadota</taxon>
        <taxon>Candidatus Muproteobacteria</taxon>
    </lineage>
</organism>